<dbReference type="EMBL" id="WIXI01000042">
    <property type="protein sequence ID" value="MQY46761.1"/>
    <property type="molecule type" value="Genomic_DNA"/>
</dbReference>
<keyword evidence="1" id="KW-0812">Transmembrane</keyword>
<feature type="transmembrane region" description="Helical" evidence="1">
    <location>
        <begin position="201"/>
        <end position="222"/>
    </location>
</feature>
<dbReference type="PANTHER" id="PTHR39087">
    <property type="entry name" value="UPF0104 MEMBRANE PROTEIN MJ1595"/>
    <property type="match status" value="1"/>
</dbReference>
<sequence length="311" mass="32664">MILRYLFKILIILAIAGACYLLWKTLSQYTFDEIYRTVLQIPGDHLALGLAFALASYLCLSLFDALAIRYIGKVLPLWQTTLTSFVALSLGHNIGVAALSSGAIRYRYYSRWGLSAAEVGLVITFCGVTVALGLSTLGSASLFLRATEASELTGLGHSGIMALACAGILLPIGYLCAAAFSRRSITIRGQVLKLPNLKLACLQLLVGTVNFALVAASLHQMLSAFSDANYLKVAAVSIIANVAAIISHVPGGVGVLEATVAAIMPGVHAVAAVIAFRVVYYFLPLAGGLLLLAASEFAIPAKKAKDVTSAG</sequence>
<feature type="transmembrane region" description="Helical" evidence="1">
    <location>
        <begin position="160"/>
        <end position="180"/>
    </location>
</feature>
<gene>
    <name evidence="2" type="ORF">GAO09_12040</name>
</gene>
<keyword evidence="1" id="KW-1133">Transmembrane helix</keyword>
<dbReference type="PROSITE" id="PS51257">
    <property type="entry name" value="PROKAR_LIPOPROTEIN"/>
    <property type="match status" value="1"/>
</dbReference>
<feature type="transmembrane region" description="Helical" evidence="1">
    <location>
        <begin position="119"/>
        <end position="140"/>
    </location>
</feature>
<name>A0A6A8ADE4_9HYPH</name>
<evidence type="ECO:0000256" key="1">
    <source>
        <dbReference type="SAM" id="Phobius"/>
    </source>
</evidence>
<reference evidence="2 3" key="1">
    <citation type="submission" date="2019-11" db="EMBL/GenBank/DDBJ databases">
        <title>Genome analysis of Rhizobacterium cereale a novel genus and species isolated from maize roots in North Spain.</title>
        <authorList>
            <person name="Menendez E."/>
            <person name="Flores-Felix J.D."/>
            <person name="Ramirez-Bahena M.-H."/>
            <person name="Igual J.M."/>
            <person name="Garcia-Fraile P."/>
            <person name="Peix A."/>
            <person name="Velazquez E."/>
        </authorList>
    </citation>
    <scope>NUCLEOTIDE SEQUENCE [LARGE SCALE GENOMIC DNA]</scope>
    <source>
        <strain evidence="2 3">RZME27</strain>
    </source>
</reference>
<keyword evidence="3" id="KW-1185">Reference proteome</keyword>
<evidence type="ECO:0000313" key="3">
    <source>
        <dbReference type="Proteomes" id="UP000435138"/>
    </source>
</evidence>
<feature type="transmembrane region" description="Helical" evidence="1">
    <location>
        <begin position="228"/>
        <end position="246"/>
    </location>
</feature>
<protein>
    <submittedName>
        <fullName evidence="2">UPF0104 family protein</fullName>
    </submittedName>
</protein>
<feature type="transmembrane region" description="Helical" evidence="1">
    <location>
        <begin position="280"/>
        <end position="299"/>
    </location>
</feature>
<feature type="transmembrane region" description="Helical" evidence="1">
    <location>
        <begin position="6"/>
        <end position="26"/>
    </location>
</feature>
<dbReference type="AlphaFoldDB" id="A0A6A8ADE4"/>
<organism evidence="2 3">
    <name type="scientific">Endobacterium cereale</name>
    <dbReference type="NCBI Taxonomy" id="2663029"/>
    <lineage>
        <taxon>Bacteria</taxon>
        <taxon>Pseudomonadati</taxon>
        <taxon>Pseudomonadota</taxon>
        <taxon>Alphaproteobacteria</taxon>
        <taxon>Hyphomicrobiales</taxon>
        <taxon>Rhizobiaceae</taxon>
        <taxon>Endobacterium</taxon>
    </lineage>
</organism>
<feature type="transmembrane region" description="Helical" evidence="1">
    <location>
        <begin position="46"/>
        <end position="71"/>
    </location>
</feature>
<keyword evidence="1" id="KW-0472">Membrane</keyword>
<comment type="caution">
    <text evidence="2">The sequence shown here is derived from an EMBL/GenBank/DDBJ whole genome shotgun (WGS) entry which is preliminary data.</text>
</comment>
<accession>A0A6A8ADE4</accession>
<evidence type="ECO:0000313" key="2">
    <source>
        <dbReference type="EMBL" id="MQY46761.1"/>
    </source>
</evidence>
<dbReference type="PANTHER" id="PTHR39087:SF2">
    <property type="entry name" value="UPF0104 MEMBRANE PROTEIN MJ1595"/>
    <property type="match status" value="1"/>
</dbReference>
<dbReference type="Proteomes" id="UP000435138">
    <property type="component" value="Unassembled WGS sequence"/>
</dbReference>
<proteinExistence type="predicted"/>
<feature type="transmembrane region" description="Helical" evidence="1">
    <location>
        <begin position="77"/>
        <end position="99"/>
    </location>
</feature>
<dbReference type="RefSeq" id="WP_153354249.1">
    <property type="nucleotide sequence ID" value="NZ_JAYKOO010000010.1"/>
</dbReference>